<dbReference type="OrthoDB" id="5386093at2759"/>
<evidence type="ECO:0000256" key="3">
    <source>
        <dbReference type="SAM" id="SignalP"/>
    </source>
</evidence>
<feature type="chain" id="PRO_5040303226" description="Mid2 domain-containing protein" evidence="3">
    <location>
        <begin position="32"/>
        <end position="436"/>
    </location>
</feature>
<reference evidence="4" key="1">
    <citation type="journal article" date="2020" name="bioRxiv">
        <title>Whole genome comparisons of ergot fungi reveals the divergence and evolution of species within the genus Claviceps are the result of varying mechanisms driving genome evolution and host range expansion.</title>
        <authorList>
            <person name="Wyka S.A."/>
            <person name="Mondo S.J."/>
            <person name="Liu M."/>
            <person name="Dettman J."/>
            <person name="Nalam V."/>
            <person name="Broders K.D."/>
        </authorList>
    </citation>
    <scope>NUCLEOTIDE SEQUENCE</scope>
    <source>
        <strain evidence="4">CCC 602</strain>
    </source>
</reference>
<feature type="signal peptide" evidence="3">
    <location>
        <begin position="1"/>
        <end position="31"/>
    </location>
</feature>
<evidence type="ECO:0000256" key="1">
    <source>
        <dbReference type="SAM" id="MobiDB-lite"/>
    </source>
</evidence>
<feature type="region of interest" description="Disordered" evidence="1">
    <location>
        <begin position="194"/>
        <end position="215"/>
    </location>
</feature>
<evidence type="ECO:0000313" key="5">
    <source>
        <dbReference type="Proteomes" id="UP000748025"/>
    </source>
</evidence>
<gene>
    <name evidence="4" type="ORF">E4U43_008428</name>
</gene>
<organism evidence="4 5">
    <name type="scientific">Claviceps pusilla</name>
    <dbReference type="NCBI Taxonomy" id="123648"/>
    <lineage>
        <taxon>Eukaryota</taxon>
        <taxon>Fungi</taxon>
        <taxon>Dikarya</taxon>
        <taxon>Ascomycota</taxon>
        <taxon>Pezizomycotina</taxon>
        <taxon>Sordariomycetes</taxon>
        <taxon>Hypocreomycetidae</taxon>
        <taxon>Hypocreales</taxon>
        <taxon>Clavicipitaceae</taxon>
        <taxon>Claviceps</taxon>
    </lineage>
</organism>
<keyword evidence="3" id="KW-0732">Signal</keyword>
<keyword evidence="2" id="KW-0472">Membrane</keyword>
<comment type="caution">
    <text evidence="4">The sequence shown here is derived from an EMBL/GenBank/DDBJ whole genome shotgun (WGS) entry which is preliminary data.</text>
</comment>
<protein>
    <recommendedName>
        <fullName evidence="6">Mid2 domain-containing protein</fullName>
    </recommendedName>
</protein>
<evidence type="ECO:0000313" key="4">
    <source>
        <dbReference type="EMBL" id="KAG6017874.1"/>
    </source>
</evidence>
<dbReference type="Proteomes" id="UP000748025">
    <property type="component" value="Unassembled WGS sequence"/>
</dbReference>
<evidence type="ECO:0000256" key="2">
    <source>
        <dbReference type="SAM" id="Phobius"/>
    </source>
</evidence>
<name>A0A9P7NIY0_9HYPO</name>
<accession>A0A9P7NIY0</accession>
<dbReference type="EMBL" id="SRPW01000091">
    <property type="protein sequence ID" value="KAG6017874.1"/>
    <property type="molecule type" value="Genomic_DNA"/>
</dbReference>
<feature type="transmembrane region" description="Helical" evidence="2">
    <location>
        <begin position="257"/>
        <end position="281"/>
    </location>
</feature>
<keyword evidence="5" id="KW-1185">Reference proteome</keyword>
<keyword evidence="2" id="KW-0812">Transmembrane</keyword>
<evidence type="ECO:0008006" key="6">
    <source>
        <dbReference type="Google" id="ProtNLM"/>
    </source>
</evidence>
<keyword evidence="2" id="KW-1133">Transmembrane helix</keyword>
<sequence>MISNHLFTQMPPLKTALLALSILMLSTIVASHVLPRETNSPESQLLSRVVSWPILASALATPAPAATSQSLRQQFNTVCGYIGGNPDLPATCIPGSHCAVDVEHGAVGCCPDEGSCKRGIFTGCIDRNSGPQTVADPYIFTCRGPNVCYRNQFAGGYFQFGCGTASALATTVLASASGQPVLELPSISARLTATPTPLSEPTSLRVEPTESPNMSSIRSTYTTAWGFQTMSNHPQPSITDGAAAPSSWGSSVHSTPAIIGGTLGGVALIFTLALLGFLLWLRKSKTRGSSLVDAPDVIKQRSMAPGHTHFEPYTSRQGVAEIKPSADMSPMSRNSDNAYTQSPVLENVVQQPAHLDTVKDANLRNAEHSQPDSDRVPLTRGLGEFAHEFNSASEVVEPDSDADTQNSETYPGPRRGSDGGILWQQNRRRSRNLVWM</sequence>
<feature type="region of interest" description="Disordered" evidence="1">
    <location>
        <begin position="391"/>
        <end position="436"/>
    </location>
</feature>
<dbReference type="AlphaFoldDB" id="A0A9P7NIY0"/>
<feature type="compositionally biased region" description="Basic residues" evidence="1">
    <location>
        <begin position="426"/>
        <end position="436"/>
    </location>
</feature>
<proteinExistence type="predicted"/>